<keyword evidence="6" id="KW-0368">Histidine biosynthesis</keyword>
<dbReference type="GO" id="GO:0030170">
    <property type="term" value="F:pyridoxal phosphate binding"/>
    <property type="evidence" value="ECO:0007669"/>
    <property type="project" value="InterPro"/>
</dbReference>
<dbReference type="GO" id="GO:0004400">
    <property type="term" value="F:histidinol-phosphate transaminase activity"/>
    <property type="evidence" value="ECO:0007669"/>
    <property type="project" value="UniProtKB-UniRule"/>
</dbReference>
<evidence type="ECO:0000259" key="8">
    <source>
        <dbReference type="Pfam" id="PF00155"/>
    </source>
</evidence>
<feature type="compositionally biased region" description="Polar residues" evidence="7">
    <location>
        <begin position="1"/>
        <end position="10"/>
    </location>
</feature>
<dbReference type="NCBIfam" id="TIGR01141">
    <property type="entry name" value="hisC"/>
    <property type="match status" value="1"/>
</dbReference>
<keyword evidence="4 6" id="KW-0808">Transferase</keyword>
<dbReference type="InterPro" id="IPR050106">
    <property type="entry name" value="HistidinolP_aminotransfase"/>
</dbReference>
<comment type="catalytic activity">
    <reaction evidence="6">
        <text>L-histidinol phosphate + 2-oxoglutarate = 3-(imidazol-4-yl)-2-oxopropyl phosphate + L-glutamate</text>
        <dbReference type="Rhea" id="RHEA:23744"/>
        <dbReference type="ChEBI" id="CHEBI:16810"/>
        <dbReference type="ChEBI" id="CHEBI:29985"/>
        <dbReference type="ChEBI" id="CHEBI:57766"/>
        <dbReference type="ChEBI" id="CHEBI:57980"/>
        <dbReference type="EC" id="2.6.1.9"/>
    </reaction>
</comment>
<dbReference type="PANTHER" id="PTHR43643:SF3">
    <property type="entry name" value="HISTIDINOL-PHOSPHATE AMINOTRANSFERASE"/>
    <property type="match status" value="1"/>
</dbReference>
<reference evidence="9" key="1">
    <citation type="journal article" date="2020" name="mSystems">
        <title>Genome- and Community-Level Interaction Insights into Carbon Utilization and Element Cycling Functions of Hydrothermarchaeota in Hydrothermal Sediment.</title>
        <authorList>
            <person name="Zhou Z."/>
            <person name="Liu Y."/>
            <person name="Xu W."/>
            <person name="Pan J."/>
            <person name="Luo Z.H."/>
            <person name="Li M."/>
        </authorList>
    </citation>
    <scope>NUCLEOTIDE SEQUENCE [LARGE SCALE GENOMIC DNA]</scope>
    <source>
        <strain evidence="9">SpSt-1182</strain>
    </source>
</reference>
<dbReference type="CDD" id="cd00609">
    <property type="entry name" value="AAT_like"/>
    <property type="match status" value="1"/>
</dbReference>
<dbReference type="UniPathway" id="UPA00031">
    <property type="reaction ID" value="UER00012"/>
</dbReference>
<accession>A0A7V0T603</accession>
<dbReference type="Gene3D" id="3.90.1150.10">
    <property type="entry name" value="Aspartate Aminotransferase, domain 1"/>
    <property type="match status" value="1"/>
</dbReference>
<organism evidence="9">
    <name type="scientific">candidate division WOR-3 bacterium</name>
    <dbReference type="NCBI Taxonomy" id="2052148"/>
    <lineage>
        <taxon>Bacteria</taxon>
        <taxon>Bacteria division WOR-3</taxon>
    </lineage>
</organism>
<comment type="subunit">
    <text evidence="2 6">Homodimer.</text>
</comment>
<feature type="modified residue" description="N6-(pyridoxal phosphate)lysine" evidence="6">
    <location>
        <position position="233"/>
    </location>
</feature>
<comment type="similarity">
    <text evidence="6">Belongs to the class-II pyridoxal-phosphate-dependent aminotransferase family. Histidinol-phosphate aminotransferase subfamily.</text>
</comment>
<dbReference type="GO" id="GO:0000105">
    <property type="term" value="P:L-histidine biosynthetic process"/>
    <property type="evidence" value="ECO:0007669"/>
    <property type="project" value="UniProtKB-UniRule"/>
</dbReference>
<dbReference type="EC" id="2.6.1.9" evidence="6"/>
<feature type="region of interest" description="Disordered" evidence="7">
    <location>
        <begin position="1"/>
        <end position="28"/>
    </location>
</feature>
<dbReference type="InterPro" id="IPR004839">
    <property type="entry name" value="Aminotransferase_I/II_large"/>
</dbReference>
<name>A0A7V0T603_UNCW3</name>
<keyword evidence="3 6" id="KW-0032">Aminotransferase</keyword>
<gene>
    <name evidence="6" type="primary">hisC</name>
    <name evidence="9" type="ORF">ENN51_06030</name>
</gene>
<evidence type="ECO:0000256" key="4">
    <source>
        <dbReference type="ARBA" id="ARBA00022679"/>
    </source>
</evidence>
<dbReference type="InterPro" id="IPR005861">
    <property type="entry name" value="HisP_aminotrans"/>
</dbReference>
<dbReference type="InterPro" id="IPR015422">
    <property type="entry name" value="PyrdxlP-dep_Trfase_small"/>
</dbReference>
<evidence type="ECO:0000256" key="2">
    <source>
        <dbReference type="ARBA" id="ARBA00011738"/>
    </source>
</evidence>
<evidence type="ECO:0000313" key="9">
    <source>
        <dbReference type="EMBL" id="HDQ99824.1"/>
    </source>
</evidence>
<protein>
    <recommendedName>
        <fullName evidence="6">Histidinol-phosphate aminotransferase</fullName>
        <ecNumber evidence="6">2.6.1.9</ecNumber>
    </recommendedName>
    <alternativeName>
        <fullName evidence="6">Imidazole acetol-phosphate transaminase</fullName>
    </alternativeName>
</protein>
<evidence type="ECO:0000256" key="3">
    <source>
        <dbReference type="ARBA" id="ARBA00022576"/>
    </source>
</evidence>
<dbReference type="InterPro" id="IPR015421">
    <property type="entry name" value="PyrdxlP-dep_Trfase_major"/>
</dbReference>
<evidence type="ECO:0000256" key="5">
    <source>
        <dbReference type="ARBA" id="ARBA00022898"/>
    </source>
</evidence>
<keyword evidence="5 6" id="KW-0663">Pyridoxal phosphate</keyword>
<evidence type="ECO:0000256" key="6">
    <source>
        <dbReference type="HAMAP-Rule" id="MF_01023"/>
    </source>
</evidence>
<dbReference type="InterPro" id="IPR015424">
    <property type="entry name" value="PyrdxlP-dep_Trfase"/>
</dbReference>
<dbReference type="AlphaFoldDB" id="A0A7V0T603"/>
<sequence length="378" mass="42628">MQPDMNSGQYPTPRPNIDSIRPYKPGKPTEQVVRELGLRGPIDKLASNENPLGPSAKALAALRRELGRLNLYPEDSCHILRERLAKRHRVDMESVLVGNGSVELIMMACLAYLRPEDELLMSSGSFIMAKVGSMVMDCRLREIPTKEYRHDLDRMLENIGERTRIVYLDNPMNPIGTMTTRRELDAFIRAVPPQVLVIIDEAYAEYITSKQYPRSFDYYNDNRNVLILRTFSKIYGLAGIRVGYGVARPAIIETIGKVRIPFNVNRAAQAAAIAAMDDKAHAARSRKQVDAGRKYLSKELEQLKVFYIPSFTNFLLVNFAVDSQVVFEGLQQRGVITRPVKQYGFPNALRVTIGTQPQNKRFVKALTAVLADIQRAGD</sequence>
<comment type="caution">
    <text evidence="9">The sequence shown here is derived from an EMBL/GenBank/DDBJ whole genome shotgun (WGS) entry which is preliminary data.</text>
</comment>
<dbReference type="SUPFAM" id="SSF53383">
    <property type="entry name" value="PLP-dependent transferases"/>
    <property type="match status" value="1"/>
</dbReference>
<evidence type="ECO:0000256" key="1">
    <source>
        <dbReference type="ARBA" id="ARBA00001933"/>
    </source>
</evidence>
<dbReference type="Pfam" id="PF00155">
    <property type="entry name" value="Aminotran_1_2"/>
    <property type="match status" value="1"/>
</dbReference>
<keyword evidence="6" id="KW-0028">Amino-acid biosynthesis</keyword>
<feature type="domain" description="Aminotransferase class I/classII large" evidence="8">
    <location>
        <begin position="44"/>
        <end position="366"/>
    </location>
</feature>
<dbReference type="HAMAP" id="MF_01023">
    <property type="entry name" value="HisC_aminotrans_2"/>
    <property type="match status" value="1"/>
</dbReference>
<proteinExistence type="inferred from homology"/>
<dbReference type="Proteomes" id="UP000885672">
    <property type="component" value="Unassembled WGS sequence"/>
</dbReference>
<dbReference type="PANTHER" id="PTHR43643">
    <property type="entry name" value="HISTIDINOL-PHOSPHATE AMINOTRANSFERASE 2"/>
    <property type="match status" value="1"/>
</dbReference>
<comment type="pathway">
    <text evidence="6">Amino-acid biosynthesis; L-histidine biosynthesis; L-histidine from 5-phospho-alpha-D-ribose 1-diphosphate: step 7/9.</text>
</comment>
<comment type="cofactor">
    <cofactor evidence="1 6">
        <name>pyridoxal 5'-phosphate</name>
        <dbReference type="ChEBI" id="CHEBI:597326"/>
    </cofactor>
</comment>
<evidence type="ECO:0000256" key="7">
    <source>
        <dbReference type="SAM" id="MobiDB-lite"/>
    </source>
</evidence>
<dbReference type="EMBL" id="DSBX01000223">
    <property type="protein sequence ID" value="HDQ99824.1"/>
    <property type="molecule type" value="Genomic_DNA"/>
</dbReference>
<dbReference type="Gene3D" id="3.40.640.10">
    <property type="entry name" value="Type I PLP-dependent aspartate aminotransferase-like (Major domain)"/>
    <property type="match status" value="1"/>
</dbReference>